<evidence type="ECO:0000313" key="1">
    <source>
        <dbReference type="EMBL" id="HIU60646.1"/>
    </source>
</evidence>
<protein>
    <submittedName>
        <fullName evidence="1">Uncharacterized protein</fullName>
    </submittedName>
</protein>
<dbReference type="Proteomes" id="UP000824094">
    <property type="component" value="Unassembled WGS sequence"/>
</dbReference>
<comment type="caution">
    <text evidence="1">The sequence shown here is derived from an EMBL/GenBank/DDBJ whole genome shotgun (WGS) entry which is preliminary data.</text>
</comment>
<accession>A0A9D1MIA6</accession>
<dbReference type="AlphaFoldDB" id="A0A9D1MIA6"/>
<dbReference type="EMBL" id="DVNF01000135">
    <property type="protein sequence ID" value="HIU60646.1"/>
    <property type="molecule type" value="Genomic_DNA"/>
</dbReference>
<feature type="non-terminal residue" evidence="1">
    <location>
        <position position="1"/>
    </location>
</feature>
<organism evidence="1 2">
    <name type="scientific">Candidatus Stercoripulliclostridium merdigallinarum</name>
    <dbReference type="NCBI Taxonomy" id="2840951"/>
    <lineage>
        <taxon>Bacteria</taxon>
        <taxon>Bacillati</taxon>
        <taxon>Bacillota</taxon>
        <taxon>Clostridia</taxon>
        <taxon>Eubacteriales</taxon>
        <taxon>Candidatus Stercoripulliclostridium</taxon>
    </lineage>
</organism>
<reference evidence="1" key="1">
    <citation type="submission" date="2020-10" db="EMBL/GenBank/DDBJ databases">
        <authorList>
            <person name="Gilroy R."/>
        </authorList>
    </citation>
    <scope>NUCLEOTIDE SEQUENCE</scope>
    <source>
        <strain evidence="1">18911</strain>
    </source>
</reference>
<evidence type="ECO:0000313" key="2">
    <source>
        <dbReference type="Proteomes" id="UP000824094"/>
    </source>
</evidence>
<proteinExistence type="predicted"/>
<gene>
    <name evidence="1" type="ORF">IAB05_04585</name>
</gene>
<name>A0A9D1MIA6_9FIRM</name>
<sequence length="55" mass="6480">EYGLYTYDEFVEEVFELPLVMFEAFNGQYMKVAIGKGLITVERLTELFARYGELF</sequence>
<reference evidence="1" key="2">
    <citation type="journal article" date="2021" name="PeerJ">
        <title>Extensive microbial diversity within the chicken gut microbiome revealed by metagenomics and culture.</title>
        <authorList>
            <person name="Gilroy R."/>
            <person name="Ravi A."/>
            <person name="Getino M."/>
            <person name="Pursley I."/>
            <person name="Horton D.L."/>
            <person name="Alikhan N.F."/>
            <person name="Baker D."/>
            <person name="Gharbi K."/>
            <person name="Hall N."/>
            <person name="Watson M."/>
            <person name="Adriaenssens E.M."/>
            <person name="Foster-Nyarko E."/>
            <person name="Jarju S."/>
            <person name="Secka A."/>
            <person name="Antonio M."/>
            <person name="Oren A."/>
            <person name="Chaudhuri R.R."/>
            <person name="La Ragione R."/>
            <person name="Hildebrand F."/>
            <person name="Pallen M.J."/>
        </authorList>
    </citation>
    <scope>NUCLEOTIDE SEQUENCE</scope>
    <source>
        <strain evidence="1">18911</strain>
    </source>
</reference>